<proteinExistence type="inferred from homology"/>
<dbReference type="GO" id="GO:0045881">
    <property type="term" value="P:positive regulation of sporulation resulting in formation of a cellular spore"/>
    <property type="evidence" value="ECO:0007669"/>
    <property type="project" value="TreeGrafter"/>
</dbReference>
<dbReference type="FunFam" id="1.10.10.2830:FF:000001">
    <property type="entry name" value="Chromosome partitioning protein ParB"/>
    <property type="match status" value="1"/>
</dbReference>
<accession>A0AAU9C4I5</accession>
<name>A0AAU9C4I5_9GAMM</name>
<dbReference type="Gene3D" id="1.10.10.2830">
    <property type="match status" value="1"/>
</dbReference>
<dbReference type="CDD" id="cd16393">
    <property type="entry name" value="SPO0J_N"/>
    <property type="match status" value="1"/>
</dbReference>
<evidence type="ECO:0000256" key="5">
    <source>
        <dbReference type="ARBA" id="ARBA00025472"/>
    </source>
</evidence>
<dbReference type="RefSeq" id="WP_286293524.1">
    <property type="nucleotide sequence ID" value="NZ_AP024718.1"/>
</dbReference>
<dbReference type="KEGG" id="meiy:MIN45_P0776"/>
<dbReference type="GO" id="GO:0005694">
    <property type="term" value="C:chromosome"/>
    <property type="evidence" value="ECO:0007669"/>
    <property type="project" value="TreeGrafter"/>
</dbReference>
<dbReference type="GO" id="GO:0003677">
    <property type="term" value="F:DNA binding"/>
    <property type="evidence" value="ECO:0007669"/>
    <property type="project" value="UniProtKB-KW"/>
</dbReference>
<dbReference type="Pfam" id="PF17762">
    <property type="entry name" value="HTH_ParB"/>
    <property type="match status" value="1"/>
</dbReference>
<dbReference type="Gene3D" id="3.90.1530.30">
    <property type="match status" value="1"/>
</dbReference>
<dbReference type="SUPFAM" id="SSF110849">
    <property type="entry name" value="ParB/Sulfiredoxin"/>
    <property type="match status" value="1"/>
</dbReference>
<dbReference type="Pfam" id="PF02195">
    <property type="entry name" value="ParB_N"/>
    <property type="match status" value="1"/>
</dbReference>
<dbReference type="Pfam" id="PF23552">
    <property type="entry name" value="ParB_C"/>
    <property type="match status" value="1"/>
</dbReference>
<keyword evidence="9" id="KW-1185">Reference proteome</keyword>
<dbReference type="NCBIfam" id="TIGR00180">
    <property type="entry name" value="parB_part"/>
    <property type="match status" value="1"/>
</dbReference>
<dbReference type="AlphaFoldDB" id="A0AAU9C4I5"/>
<dbReference type="Proteomes" id="UP001321450">
    <property type="component" value="Chromosome"/>
</dbReference>
<dbReference type="PANTHER" id="PTHR33375:SF1">
    <property type="entry name" value="CHROMOSOME-PARTITIONING PROTEIN PARB-RELATED"/>
    <property type="match status" value="1"/>
</dbReference>
<evidence type="ECO:0000313" key="8">
    <source>
        <dbReference type="EMBL" id="BCX88407.1"/>
    </source>
</evidence>
<evidence type="ECO:0000256" key="3">
    <source>
        <dbReference type="ARBA" id="ARBA00022829"/>
    </source>
</evidence>
<evidence type="ECO:0000256" key="6">
    <source>
        <dbReference type="SAM" id="MobiDB-lite"/>
    </source>
</evidence>
<dbReference type="EMBL" id="AP024718">
    <property type="protein sequence ID" value="BCX88407.1"/>
    <property type="molecule type" value="Genomic_DNA"/>
</dbReference>
<evidence type="ECO:0000313" key="9">
    <source>
        <dbReference type="Proteomes" id="UP001321450"/>
    </source>
</evidence>
<reference evidence="9" key="1">
    <citation type="journal article" date="2024" name="Int. J. Syst. Evol. Microbiol.">
        <title>Methylomarinovum tepidoasis sp. nov., a moderately thermophilic methanotroph of the family Methylothermaceae isolated from a deep-sea hydrothermal field.</title>
        <authorList>
            <person name="Hirayama H."/>
            <person name="Takaki Y."/>
            <person name="Abe M."/>
            <person name="Miyazaki M."/>
            <person name="Uematsu K."/>
            <person name="Matsui Y."/>
            <person name="Takai K."/>
        </authorList>
    </citation>
    <scope>NUCLEOTIDE SEQUENCE [LARGE SCALE GENOMIC DNA]</scope>
    <source>
        <strain evidence="9">IN45</strain>
    </source>
</reference>
<dbReference type="InterPro" id="IPR003115">
    <property type="entry name" value="ParB_N"/>
</dbReference>
<dbReference type="InterPro" id="IPR050336">
    <property type="entry name" value="Chromosome_partition/occlusion"/>
</dbReference>
<keyword evidence="3" id="KW-0159">Chromosome partition</keyword>
<sequence length="281" mass="31615">MAIKKKRGLGRGLDALLGEAALPRAESPQTLPLDRIEPGRFQPRRDIDPDRLAELADSIRTHGVVQPVVVRPLENDRYELIAGERRWRASRLAGLAEIPVVVRRLDDRTALALALIENVQREDLNPLEQAEALWRLLEEFDMTHQQLAEAVGKSRTTITNLLRLLDLEPEVKRLLAEGRIEMGHARALLGLAGEQQLQIARQVADGKLTVRATEALVRKLQQSREKSRQDRPDPDILRLQEELSSLLGAPVTIRHGRGGKGSLVIRYSDLEQLEGLLTRMR</sequence>
<dbReference type="InterPro" id="IPR036086">
    <property type="entry name" value="ParB/Sulfiredoxin_sf"/>
</dbReference>
<evidence type="ECO:0000256" key="4">
    <source>
        <dbReference type="ARBA" id="ARBA00023125"/>
    </source>
</evidence>
<feature type="domain" description="ParB-like N-terminal" evidence="7">
    <location>
        <begin position="29"/>
        <end position="119"/>
    </location>
</feature>
<comment type="similarity">
    <text evidence="1">Belongs to the ParB family.</text>
</comment>
<gene>
    <name evidence="8" type="ORF">MIN45_P0776</name>
</gene>
<evidence type="ECO:0000256" key="2">
    <source>
        <dbReference type="ARBA" id="ARBA00022372"/>
    </source>
</evidence>
<dbReference type="SMART" id="SM00470">
    <property type="entry name" value="ParB"/>
    <property type="match status" value="1"/>
</dbReference>
<comment type="function">
    <text evidence="5">Involved in chromosome partition. Localize to both poles of the predivisional cell following completion of DNA replication. Binds to the DNA origin of replication.</text>
</comment>
<evidence type="ECO:0000256" key="1">
    <source>
        <dbReference type="ARBA" id="ARBA00006295"/>
    </source>
</evidence>
<organism evidence="8 9">
    <name type="scientific">Methylomarinovum tepidoasis</name>
    <dbReference type="NCBI Taxonomy" id="2840183"/>
    <lineage>
        <taxon>Bacteria</taxon>
        <taxon>Pseudomonadati</taxon>
        <taxon>Pseudomonadota</taxon>
        <taxon>Gammaproteobacteria</taxon>
        <taxon>Methylococcales</taxon>
        <taxon>Methylothermaceae</taxon>
        <taxon>Methylomarinovum</taxon>
    </lineage>
</organism>
<dbReference type="FunFam" id="3.90.1530.30:FF:000001">
    <property type="entry name" value="Chromosome partitioning protein ParB"/>
    <property type="match status" value="1"/>
</dbReference>
<dbReference type="PANTHER" id="PTHR33375">
    <property type="entry name" value="CHROMOSOME-PARTITIONING PROTEIN PARB-RELATED"/>
    <property type="match status" value="1"/>
</dbReference>
<dbReference type="InterPro" id="IPR041468">
    <property type="entry name" value="HTH_ParB/Spo0J"/>
</dbReference>
<evidence type="ECO:0000259" key="7">
    <source>
        <dbReference type="SMART" id="SM00470"/>
    </source>
</evidence>
<dbReference type="GO" id="GO:0007059">
    <property type="term" value="P:chromosome segregation"/>
    <property type="evidence" value="ECO:0007669"/>
    <property type="project" value="UniProtKB-KW"/>
</dbReference>
<dbReference type="InterPro" id="IPR057240">
    <property type="entry name" value="ParB_dimer_C"/>
</dbReference>
<dbReference type="SUPFAM" id="SSF109709">
    <property type="entry name" value="KorB DNA-binding domain-like"/>
    <property type="match status" value="1"/>
</dbReference>
<protein>
    <recommendedName>
        <fullName evidence="2">Probable chromosome-partitioning protein ParB</fullName>
    </recommendedName>
</protein>
<dbReference type="InterPro" id="IPR004437">
    <property type="entry name" value="ParB/RepB/Spo0J"/>
</dbReference>
<keyword evidence="4" id="KW-0238">DNA-binding</keyword>
<feature type="compositionally biased region" description="Basic and acidic residues" evidence="6">
    <location>
        <begin position="34"/>
        <end position="47"/>
    </location>
</feature>
<feature type="region of interest" description="Disordered" evidence="6">
    <location>
        <begin position="28"/>
        <end position="47"/>
    </location>
</feature>